<evidence type="ECO:0000256" key="11">
    <source>
        <dbReference type="PROSITE-ProRule" id="PRU00812"/>
    </source>
</evidence>
<sequence>MGSVERSRKVENPKARKSTQKLPKRISEMSKEALEKTLQKKRECNAKALQIVESFLENTVSEAWFLDCLKFINPSHYQDVIEERAISLNCGYPLCQKKLKNIPSQQYHISTQMNKVYDITERKNFCSNQCYKASSYVKAQLLTSPLWIRDKEEIPKFNILHFESASGGIGEEIDVGQNSALKEELKQLNEEETSNRFTSVLQFTRESLSQLVSDIEKKDKKRNSGTENCTSKKQGDKNKAEVKDKFNSVKSGCKETNSAEQLEFQDGTVENVHTDKAEQTKKTYNTTERQNVQNSQEGSNRTEQPDKSTEKRGEISNNFRYVACESSIIHTVKENEAYDILSNSPKSVCSKIQKSIPKKRESNKKSLNIPCMTNAVIYIEKCLYDWFTIESMCFLFGKEKLKEMVQEKGDCIKEYYKGTHNASWDSKTQEQYLAICRHLNILEIEDQEYDHQIVTKPLPDYSAVREEAKKMDLKVRSYYQGKTVYEDVDSISISETDSDSTPVLPLVDLHAQNALRRRIVLDRLNRILPDLLRTFGLSSRDISGDVRSLVTTFTFGANNITFKPPEWSLIGLIIIKMLSIKDMRLQILLDNEQVIKYTTMMLMSFQQDGGYLDRLLAWLTDIDNLLRKQ</sequence>
<gene>
    <name evidence="15" type="ORF">B7P43_G04920</name>
</gene>
<keyword evidence="16" id="KW-1185">Reference proteome</keyword>
<evidence type="ECO:0000256" key="2">
    <source>
        <dbReference type="ARBA" id="ARBA00005676"/>
    </source>
</evidence>
<comment type="catalytic activity">
    <reaction evidence="9 12">
        <text>O-phospho-L-seryl-[protein] + H2O = L-seryl-[protein] + phosphate</text>
        <dbReference type="Rhea" id="RHEA:20629"/>
        <dbReference type="Rhea" id="RHEA-COMP:9863"/>
        <dbReference type="Rhea" id="RHEA-COMP:11604"/>
        <dbReference type="ChEBI" id="CHEBI:15377"/>
        <dbReference type="ChEBI" id="CHEBI:29999"/>
        <dbReference type="ChEBI" id="CHEBI:43474"/>
        <dbReference type="ChEBI" id="CHEBI:83421"/>
        <dbReference type="EC" id="3.1.3.16"/>
    </reaction>
</comment>
<dbReference type="OrthoDB" id="2590500at2759"/>
<dbReference type="EC" id="3.1.3.16" evidence="12"/>
<feature type="compositionally biased region" description="Polar residues" evidence="13">
    <location>
        <begin position="282"/>
        <end position="302"/>
    </location>
</feature>
<comment type="catalytic activity">
    <reaction evidence="10 12">
        <text>O-phospho-L-threonyl-[protein] + H2O = L-threonyl-[protein] + phosphate</text>
        <dbReference type="Rhea" id="RHEA:47004"/>
        <dbReference type="Rhea" id="RHEA-COMP:11060"/>
        <dbReference type="Rhea" id="RHEA-COMP:11605"/>
        <dbReference type="ChEBI" id="CHEBI:15377"/>
        <dbReference type="ChEBI" id="CHEBI:30013"/>
        <dbReference type="ChEBI" id="CHEBI:43474"/>
        <dbReference type="ChEBI" id="CHEBI:61977"/>
        <dbReference type="EC" id="3.1.3.16"/>
    </reaction>
</comment>
<reference evidence="15 16" key="1">
    <citation type="submission" date="2017-12" db="EMBL/GenBank/DDBJ databases">
        <title>Hemimetabolous genomes reveal molecular basis of termite eusociality.</title>
        <authorList>
            <person name="Harrison M.C."/>
            <person name="Jongepier E."/>
            <person name="Robertson H.M."/>
            <person name="Arning N."/>
            <person name="Bitard-Feildel T."/>
            <person name="Chao H."/>
            <person name="Childers C.P."/>
            <person name="Dinh H."/>
            <person name="Doddapaneni H."/>
            <person name="Dugan S."/>
            <person name="Gowin J."/>
            <person name="Greiner C."/>
            <person name="Han Y."/>
            <person name="Hu H."/>
            <person name="Hughes D.S.T."/>
            <person name="Huylmans A.-K."/>
            <person name="Kemena C."/>
            <person name="Kremer L.P.M."/>
            <person name="Lee S.L."/>
            <person name="Lopez-Ezquerra A."/>
            <person name="Mallet L."/>
            <person name="Monroy-Kuhn J.M."/>
            <person name="Moser A."/>
            <person name="Murali S.C."/>
            <person name="Muzny D.M."/>
            <person name="Otani S."/>
            <person name="Piulachs M.-D."/>
            <person name="Poelchau M."/>
            <person name="Qu J."/>
            <person name="Schaub F."/>
            <person name="Wada-Katsumata A."/>
            <person name="Worley K.C."/>
            <person name="Xie Q."/>
            <person name="Ylla G."/>
            <person name="Poulsen M."/>
            <person name="Gibbs R.A."/>
            <person name="Schal C."/>
            <person name="Richards S."/>
            <person name="Belles X."/>
            <person name="Korb J."/>
            <person name="Bornberg-Bauer E."/>
        </authorList>
    </citation>
    <scope>NUCLEOTIDE SEQUENCE [LARGE SCALE GENOMIC DNA]</scope>
    <source>
        <tissue evidence="15">Whole body</tissue>
    </source>
</reference>
<dbReference type="PANTHER" id="PTHR14732">
    <property type="entry name" value="RNA POLYMERASE II SUBUNIT B1 CTD PHOSPHATASE RPAP2-RELATED"/>
    <property type="match status" value="1"/>
</dbReference>
<evidence type="ECO:0000256" key="10">
    <source>
        <dbReference type="ARBA" id="ARBA00048336"/>
    </source>
</evidence>
<dbReference type="PROSITE" id="PS51479">
    <property type="entry name" value="ZF_RTR1"/>
    <property type="match status" value="1"/>
</dbReference>
<dbReference type="InterPro" id="IPR039693">
    <property type="entry name" value="Rtr1/RPAP2"/>
</dbReference>
<feature type="region of interest" description="Disordered" evidence="13">
    <location>
        <begin position="264"/>
        <end position="312"/>
    </location>
</feature>
<comment type="subcellular location">
    <subcellularLocation>
        <location evidence="1 12">Nucleus</location>
    </subcellularLocation>
</comment>
<evidence type="ECO:0000256" key="1">
    <source>
        <dbReference type="ARBA" id="ARBA00004123"/>
    </source>
</evidence>
<evidence type="ECO:0000256" key="12">
    <source>
        <dbReference type="RuleBase" id="RU367080"/>
    </source>
</evidence>
<feature type="compositionally biased region" description="Basic and acidic residues" evidence="13">
    <location>
        <begin position="272"/>
        <end position="281"/>
    </location>
</feature>
<dbReference type="Gene3D" id="1.25.40.820">
    <property type="match status" value="1"/>
</dbReference>
<dbReference type="GO" id="GO:0043175">
    <property type="term" value="F:RNA polymerase core enzyme binding"/>
    <property type="evidence" value="ECO:0007669"/>
    <property type="project" value="UniProtKB-UniRule"/>
</dbReference>
<comment type="function">
    <text evidence="12">Putative RNA polymerase II subunit B1 C-terminal domain (CTD) phosphatase involved in RNA polymerase II transcription regulation.</text>
</comment>
<evidence type="ECO:0000256" key="6">
    <source>
        <dbReference type="ARBA" id="ARBA00022833"/>
    </source>
</evidence>
<evidence type="ECO:0000259" key="14">
    <source>
        <dbReference type="PROSITE" id="PS51479"/>
    </source>
</evidence>
<feature type="compositionally biased region" description="Basic and acidic residues" evidence="13">
    <location>
        <begin position="1"/>
        <end position="14"/>
    </location>
</feature>
<evidence type="ECO:0000313" key="16">
    <source>
        <dbReference type="Proteomes" id="UP000235965"/>
    </source>
</evidence>
<feature type="compositionally biased region" description="Basic and acidic residues" evidence="13">
    <location>
        <begin position="214"/>
        <end position="224"/>
    </location>
</feature>
<dbReference type="GO" id="GO:0005634">
    <property type="term" value="C:nucleus"/>
    <property type="evidence" value="ECO:0007669"/>
    <property type="project" value="UniProtKB-SubCell"/>
</dbReference>
<feature type="domain" description="RTR1-type" evidence="14">
    <location>
        <begin position="67"/>
        <end position="150"/>
    </location>
</feature>
<dbReference type="GO" id="GO:0008270">
    <property type="term" value="F:zinc ion binding"/>
    <property type="evidence" value="ECO:0007669"/>
    <property type="project" value="UniProtKB-KW"/>
</dbReference>
<keyword evidence="4 12" id="KW-0863">Zinc-finger</keyword>
<evidence type="ECO:0000256" key="9">
    <source>
        <dbReference type="ARBA" id="ARBA00047761"/>
    </source>
</evidence>
<feature type="compositionally biased region" description="Basic residues" evidence="13">
    <location>
        <begin position="15"/>
        <end position="24"/>
    </location>
</feature>
<keyword evidence="8 12" id="KW-0539">Nucleus</keyword>
<dbReference type="STRING" id="105785.A0A2J7QBZ5"/>
<proteinExistence type="inferred from homology"/>
<dbReference type="Proteomes" id="UP000235965">
    <property type="component" value="Unassembled WGS sequence"/>
</dbReference>
<dbReference type="PANTHER" id="PTHR14732:SF0">
    <property type="entry name" value="RNA POLYMERASE II SUBUNIT B1 CTD PHOSPHATASE RPAP2-RELATED"/>
    <property type="match status" value="1"/>
</dbReference>
<protein>
    <recommendedName>
        <fullName evidence="12">RNA polymerase II subunit B1 CTD phosphatase RPAP2 homolog</fullName>
        <ecNumber evidence="12">3.1.3.16</ecNumber>
    </recommendedName>
</protein>
<comment type="caution">
    <text evidence="15">The sequence shown here is derived from an EMBL/GenBank/DDBJ whole genome shotgun (WGS) entry which is preliminary data.</text>
</comment>
<feature type="compositionally biased region" description="Basic and acidic residues" evidence="13">
    <location>
        <begin position="233"/>
        <end position="243"/>
    </location>
</feature>
<evidence type="ECO:0000256" key="3">
    <source>
        <dbReference type="ARBA" id="ARBA00022723"/>
    </source>
</evidence>
<dbReference type="InterPro" id="IPR038534">
    <property type="entry name" value="Rtr1/RPAP2_sf"/>
</dbReference>
<evidence type="ECO:0000256" key="7">
    <source>
        <dbReference type="ARBA" id="ARBA00022912"/>
    </source>
</evidence>
<evidence type="ECO:0000256" key="13">
    <source>
        <dbReference type="SAM" id="MobiDB-lite"/>
    </source>
</evidence>
<feature type="region of interest" description="Disordered" evidence="13">
    <location>
        <begin position="214"/>
        <end position="243"/>
    </location>
</feature>
<name>A0A2J7QBZ5_9NEOP</name>
<accession>A0A2J7QBZ5</accession>
<evidence type="ECO:0000256" key="8">
    <source>
        <dbReference type="ARBA" id="ARBA00023242"/>
    </source>
</evidence>
<keyword evidence="6 12" id="KW-0862">Zinc</keyword>
<organism evidence="15 16">
    <name type="scientific">Cryptotermes secundus</name>
    <dbReference type="NCBI Taxonomy" id="105785"/>
    <lineage>
        <taxon>Eukaryota</taxon>
        <taxon>Metazoa</taxon>
        <taxon>Ecdysozoa</taxon>
        <taxon>Arthropoda</taxon>
        <taxon>Hexapoda</taxon>
        <taxon>Insecta</taxon>
        <taxon>Pterygota</taxon>
        <taxon>Neoptera</taxon>
        <taxon>Polyneoptera</taxon>
        <taxon>Dictyoptera</taxon>
        <taxon>Blattodea</taxon>
        <taxon>Blattoidea</taxon>
        <taxon>Termitoidae</taxon>
        <taxon>Kalotermitidae</taxon>
        <taxon>Cryptotermitinae</taxon>
        <taxon>Cryptotermes</taxon>
    </lineage>
</organism>
<dbReference type="EMBL" id="NEVH01016293">
    <property type="protein sequence ID" value="PNF26095.1"/>
    <property type="molecule type" value="Genomic_DNA"/>
</dbReference>
<dbReference type="Pfam" id="PF04181">
    <property type="entry name" value="RPAP2_Rtr1"/>
    <property type="match status" value="1"/>
</dbReference>
<feature type="compositionally biased region" description="Basic and acidic residues" evidence="13">
    <location>
        <begin position="303"/>
        <end position="312"/>
    </location>
</feature>
<evidence type="ECO:0000256" key="4">
    <source>
        <dbReference type="ARBA" id="ARBA00022771"/>
    </source>
</evidence>
<evidence type="ECO:0000256" key="5">
    <source>
        <dbReference type="ARBA" id="ARBA00022801"/>
    </source>
</evidence>
<comment type="similarity">
    <text evidence="2 11 12">Belongs to the RPAP2 family.</text>
</comment>
<dbReference type="AlphaFoldDB" id="A0A2J7QBZ5"/>
<dbReference type="InParanoid" id="A0A2J7QBZ5"/>
<dbReference type="GO" id="GO:0005737">
    <property type="term" value="C:cytoplasm"/>
    <property type="evidence" value="ECO:0007669"/>
    <property type="project" value="TreeGrafter"/>
</dbReference>
<feature type="region of interest" description="Disordered" evidence="13">
    <location>
        <begin position="1"/>
        <end position="26"/>
    </location>
</feature>
<keyword evidence="5 12" id="KW-0378">Hydrolase</keyword>
<evidence type="ECO:0000313" key="15">
    <source>
        <dbReference type="EMBL" id="PNF26095.1"/>
    </source>
</evidence>
<keyword evidence="7 12" id="KW-0904">Protein phosphatase</keyword>
<keyword evidence="3 12" id="KW-0479">Metal-binding</keyword>
<dbReference type="InterPro" id="IPR007308">
    <property type="entry name" value="Rtr1/RPAP2_dom"/>
</dbReference>
<dbReference type="GO" id="GO:0008420">
    <property type="term" value="F:RNA polymerase II CTD heptapeptide repeat phosphatase activity"/>
    <property type="evidence" value="ECO:0007669"/>
    <property type="project" value="UniProtKB-UniRule"/>
</dbReference>